<proteinExistence type="predicted"/>
<dbReference type="AlphaFoldDB" id="A0A080Z6R0"/>
<protein>
    <recommendedName>
        <fullName evidence="5">RxLR effector protein</fullName>
    </recommendedName>
</protein>
<evidence type="ECO:0000313" key="3">
    <source>
        <dbReference type="EMBL" id="ETO62321.1"/>
    </source>
</evidence>
<reference evidence="3 4" key="1">
    <citation type="submission" date="2013-11" db="EMBL/GenBank/DDBJ databases">
        <title>The Genome Sequence of Phytophthora parasitica P1976.</title>
        <authorList>
            <consortium name="The Broad Institute Genomics Platform"/>
            <person name="Russ C."/>
            <person name="Tyler B."/>
            <person name="Panabieres F."/>
            <person name="Shan W."/>
            <person name="Tripathy S."/>
            <person name="Grunwald N."/>
            <person name="Machado M."/>
            <person name="Johnson C.S."/>
            <person name="Walker B."/>
            <person name="Young S."/>
            <person name="Zeng Q."/>
            <person name="Gargeya S."/>
            <person name="Fitzgerald M."/>
            <person name="Haas B."/>
            <person name="Abouelleil A."/>
            <person name="Allen A.W."/>
            <person name="Alvarado L."/>
            <person name="Arachchi H.M."/>
            <person name="Berlin A.M."/>
            <person name="Chapman S.B."/>
            <person name="Gainer-Dewar J."/>
            <person name="Goldberg J."/>
            <person name="Griggs A."/>
            <person name="Gujja S."/>
            <person name="Hansen M."/>
            <person name="Howarth C."/>
            <person name="Imamovic A."/>
            <person name="Ireland A."/>
            <person name="Larimer J."/>
            <person name="McCowan C."/>
            <person name="Murphy C."/>
            <person name="Pearson M."/>
            <person name="Poon T.W."/>
            <person name="Priest M."/>
            <person name="Roberts A."/>
            <person name="Saif S."/>
            <person name="Shea T."/>
            <person name="Sisk P."/>
            <person name="Sykes S."/>
            <person name="Wortman J."/>
            <person name="Nusbaum C."/>
            <person name="Birren B."/>
        </authorList>
    </citation>
    <scope>NUCLEOTIDE SEQUENCE [LARGE SCALE GENOMIC DNA]</scope>
    <source>
        <strain evidence="3 4">P1976</strain>
    </source>
</reference>
<accession>A0A080Z6R0</accession>
<evidence type="ECO:0000313" key="4">
    <source>
        <dbReference type="Proteomes" id="UP000028582"/>
    </source>
</evidence>
<feature type="chain" id="PRO_5001752790" description="RxLR effector protein" evidence="2">
    <location>
        <begin position="20"/>
        <end position="107"/>
    </location>
</feature>
<organism evidence="3 4">
    <name type="scientific">Phytophthora nicotianae P1976</name>
    <dbReference type="NCBI Taxonomy" id="1317066"/>
    <lineage>
        <taxon>Eukaryota</taxon>
        <taxon>Sar</taxon>
        <taxon>Stramenopiles</taxon>
        <taxon>Oomycota</taxon>
        <taxon>Peronosporomycetes</taxon>
        <taxon>Peronosporales</taxon>
        <taxon>Peronosporaceae</taxon>
        <taxon>Phytophthora</taxon>
    </lineage>
</organism>
<feature type="region of interest" description="Disordered" evidence="1">
    <location>
        <begin position="51"/>
        <end position="89"/>
    </location>
</feature>
<feature type="compositionally biased region" description="Polar residues" evidence="1">
    <location>
        <begin position="72"/>
        <end position="81"/>
    </location>
</feature>
<evidence type="ECO:0000256" key="2">
    <source>
        <dbReference type="SAM" id="SignalP"/>
    </source>
</evidence>
<feature type="signal peptide" evidence="2">
    <location>
        <begin position="1"/>
        <end position="19"/>
    </location>
</feature>
<keyword evidence="2" id="KW-0732">Signal</keyword>
<comment type="caution">
    <text evidence="3">The sequence shown here is derived from an EMBL/GenBank/DDBJ whole genome shotgun (WGS) entry which is preliminary data.</text>
</comment>
<gene>
    <name evidence="3" type="ORF">F444_19755</name>
</gene>
<dbReference type="Proteomes" id="UP000028582">
    <property type="component" value="Unassembled WGS sequence"/>
</dbReference>
<name>A0A080Z6R0_PHYNI</name>
<evidence type="ECO:0000256" key="1">
    <source>
        <dbReference type="SAM" id="MobiDB-lite"/>
    </source>
</evidence>
<sequence length="107" mass="11359">MDEAVVALVAAIFLQVACSQTQDVAAFLPSAHPKEMASILVIVVEGHGQDTALHDSRAGSNGRRRQIGEASFGSNEQSDSTTADDRDGMYAAAIQPPIEMQRTMVSI</sequence>
<evidence type="ECO:0008006" key="5">
    <source>
        <dbReference type="Google" id="ProtNLM"/>
    </source>
</evidence>
<dbReference type="EMBL" id="ANJA01003614">
    <property type="protein sequence ID" value="ETO62321.1"/>
    <property type="molecule type" value="Genomic_DNA"/>
</dbReference>